<dbReference type="Proteomes" id="UP001365542">
    <property type="component" value="Unassembled WGS sequence"/>
</dbReference>
<dbReference type="GO" id="GO:0004222">
    <property type="term" value="F:metalloendopeptidase activity"/>
    <property type="evidence" value="ECO:0007669"/>
    <property type="project" value="InterPro"/>
</dbReference>
<feature type="compositionally biased region" description="Low complexity" evidence="7">
    <location>
        <begin position="197"/>
        <end position="206"/>
    </location>
</feature>
<keyword evidence="3" id="KW-0378">Hydrolase</keyword>
<dbReference type="AlphaFoldDB" id="A0AAV9WT89"/>
<dbReference type="InterPro" id="IPR021190">
    <property type="entry name" value="Pept_M10A"/>
</dbReference>
<dbReference type="SUPFAM" id="SSF55486">
    <property type="entry name" value="Metalloproteases ('zincins'), catalytic domain"/>
    <property type="match status" value="1"/>
</dbReference>
<feature type="binding site" evidence="6">
    <location>
        <position position="144"/>
    </location>
    <ligand>
        <name>Zn(2+)</name>
        <dbReference type="ChEBI" id="CHEBI:29105"/>
        <label>2</label>
        <note>catalytic</note>
    </ligand>
</feature>
<evidence type="ECO:0000256" key="2">
    <source>
        <dbReference type="ARBA" id="ARBA00022723"/>
    </source>
</evidence>
<feature type="domain" description="Peptidase metallopeptidase" evidence="8">
    <location>
        <begin position="25"/>
        <end position="185"/>
    </location>
</feature>
<proteinExistence type="predicted"/>
<dbReference type="PRINTS" id="PR00138">
    <property type="entry name" value="MATRIXIN"/>
</dbReference>
<dbReference type="GO" id="GO:0006508">
    <property type="term" value="P:proteolysis"/>
    <property type="evidence" value="ECO:0007669"/>
    <property type="project" value="UniProtKB-KW"/>
</dbReference>
<reference evidence="9 10" key="1">
    <citation type="submission" date="2019-10" db="EMBL/GenBank/DDBJ databases">
        <authorList>
            <person name="Palmer J.M."/>
        </authorList>
    </citation>
    <scope>NUCLEOTIDE SEQUENCE [LARGE SCALE GENOMIC DNA]</scope>
    <source>
        <strain evidence="9 10">TWF694</strain>
    </source>
</reference>
<gene>
    <name evidence="9" type="ORF">TWF694_006011</name>
</gene>
<feature type="active site" evidence="5">
    <location>
        <position position="141"/>
    </location>
</feature>
<keyword evidence="4 6" id="KW-0862">Zinc</keyword>
<feature type="binding site" evidence="6">
    <location>
        <position position="100"/>
    </location>
    <ligand>
        <name>Ca(2+)</name>
        <dbReference type="ChEBI" id="CHEBI:29108"/>
        <label>3</label>
    </ligand>
</feature>
<evidence type="ECO:0000256" key="3">
    <source>
        <dbReference type="ARBA" id="ARBA00022801"/>
    </source>
</evidence>
<organism evidence="9 10">
    <name type="scientific">Orbilia ellipsospora</name>
    <dbReference type="NCBI Taxonomy" id="2528407"/>
    <lineage>
        <taxon>Eukaryota</taxon>
        <taxon>Fungi</taxon>
        <taxon>Dikarya</taxon>
        <taxon>Ascomycota</taxon>
        <taxon>Pezizomycotina</taxon>
        <taxon>Orbiliomycetes</taxon>
        <taxon>Orbiliales</taxon>
        <taxon>Orbiliaceae</taxon>
        <taxon>Orbilia</taxon>
    </lineage>
</organism>
<sequence>MGLACGHASLAPEGGLARRQASPDATQKWPEGFAFRWRLDGTIRGLDQATMEAGIARALQKWGNLSNFTYNKDNNNPNVTITIIKRDGEEPNFSNAFTLGYSGVGPDARSGQLTGYVRLNDTSTANNRWNPTLFHDMFLHEFGHVMGLGHAFDDNAIMAPAVRPLGGERPLTNTDINKFRNFYSGYAPPARVPSNNPQPTTTKPAPTQQPSPTPVRYPSQTQVQYPRPTTTAKYNNGYPTNPNYGRPTTTQQSNPQPTAGNRKVCDDAHTKCWQNIMQKRQMEGIKNLKRGNVMGRQNYNDYSAYEYNDPCRADWLTCMKQQGF</sequence>
<comment type="cofactor">
    <cofactor evidence="6">
        <name>Zn(2+)</name>
        <dbReference type="ChEBI" id="CHEBI:29105"/>
    </cofactor>
    <text evidence="6">Binds 2 Zn(2+) ions per subunit.</text>
</comment>
<evidence type="ECO:0000256" key="1">
    <source>
        <dbReference type="ARBA" id="ARBA00022670"/>
    </source>
</evidence>
<evidence type="ECO:0000256" key="6">
    <source>
        <dbReference type="PIRSR" id="PIRSR621190-2"/>
    </source>
</evidence>
<dbReference type="EMBL" id="JAVHJO010000019">
    <property type="protein sequence ID" value="KAK6523115.1"/>
    <property type="molecule type" value="Genomic_DNA"/>
</dbReference>
<keyword evidence="1" id="KW-0645">Protease</keyword>
<feature type="binding site" evidence="6">
    <location>
        <position position="121"/>
    </location>
    <ligand>
        <name>Ca(2+)</name>
        <dbReference type="ChEBI" id="CHEBI:29108"/>
        <label>1</label>
    </ligand>
</feature>
<comment type="caution">
    <text evidence="9">The sequence shown here is derived from an EMBL/GenBank/DDBJ whole genome shotgun (WGS) entry which is preliminary data.</text>
</comment>
<protein>
    <recommendedName>
        <fullName evidence="8">Peptidase metallopeptidase domain-containing protein</fullName>
    </recommendedName>
</protein>
<dbReference type="GO" id="GO:0008270">
    <property type="term" value="F:zinc ion binding"/>
    <property type="evidence" value="ECO:0007669"/>
    <property type="project" value="InterPro"/>
</dbReference>
<feature type="region of interest" description="Disordered" evidence="7">
    <location>
        <begin position="182"/>
        <end position="263"/>
    </location>
</feature>
<keyword evidence="2 6" id="KW-0479">Metal-binding</keyword>
<comment type="cofactor">
    <cofactor evidence="6">
        <name>Ca(2+)</name>
        <dbReference type="ChEBI" id="CHEBI:29108"/>
    </cofactor>
    <text evidence="6">Can bind about 5 Ca(2+) ions per subunit.</text>
</comment>
<dbReference type="InterPro" id="IPR024079">
    <property type="entry name" value="MetalloPept_cat_dom_sf"/>
</dbReference>
<evidence type="ECO:0000256" key="5">
    <source>
        <dbReference type="PIRSR" id="PIRSR621190-1"/>
    </source>
</evidence>
<feature type="binding site" evidence="6">
    <location>
        <position position="102"/>
    </location>
    <ligand>
        <name>Ca(2+)</name>
        <dbReference type="ChEBI" id="CHEBI:29108"/>
        <label>3</label>
    </ligand>
</feature>
<feature type="compositionally biased region" description="Polar residues" evidence="7">
    <location>
        <begin position="218"/>
        <end position="233"/>
    </location>
</feature>
<dbReference type="PANTHER" id="PTHR10201">
    <property type="entry name" value="MATRIX METALLOPROTEINASE"/>
    <property type="match status" value="1"/>
</dbReference>
<evidence type="ECO:0000313" key="10">
    <source>
        <dbReference type="Proteomes" id="UP001365542"/>
    </source>
</evidence>
<dbReference type="Gene3D" id="3.40.390.10">
    <property type="entry name" value="Collagenase (Catalytic Domain)"/>
    <property type="match status" value="1"/>
</dbReference>
<dbReference type="GO" id="GO:0031012">
    <property type="term" value="C:extracellular matrix"/>
    <property type="evidence" value="ECO:0007669"/>
    <property type="project" value="InterPro"/>
</dbReference>
<feature type="binding site" evidence="6">
    <location>
        <position position="140"/>
    </location>
    <ligand>
        <name>Zn(2+)</name>
        <dbReference type="ChEBI" id="CHEBI:29105"/>
        <label>2</label>
        <note>catalytic</note>
    </ligand>
</feature>
<evidence type="ECO:0000259" key="8">
    <source>
        <dbReference type="SMART" id="SM00235"/>
    </source>
</evidence>
<dbReference type="SMART" id="SM00235">
    <property type="entry name" value="ZnMc"/>
    <property type="match status" value="1"/>
</dbReference>
<feature type="compositionally biased region" description="Low complexity" evidence="7">
    <location>
        <begin position="234"/>
        <end position="258"/>
    </location>
</feature>
<evidence type="ECO:0000313" key="9">
    <source>
        <dbReference type="EMBL" id="KAK6523115.1"/>
    </source>
</evidence>
<evidence type="ECO:0000256" key="4">
    <source>
        <dbReference type="ARBA" id="ARBA00022833"/>
    </source>
</evidence>
<evidence type="ECO:0000256" key="7">
    <source>
        <dbReference type="SAM" id="MobiDB-lite"/>
    </source>
</evidence>
<keyword evidence="6" id="KW-0106">Calcium</keyword>
<dbReference type="InterPro" id="IPR006026">
    <property type="entry name" value="Peptidase_Metallo"/>
</dbReference>
<dbReference type="InterPro" id="IPR001818">
    <property type="entry name" value="Pept_M10_metallopeptidase"/>
</dbReference>
<accession>A0AAV9WT89</accession>
<dbReference type="Pfam" id="PF00413">
    <property type="entry name" value="Peptidase_M10"/>
    <property type="match status" value="1"/>
</dbReference>
<feature type="binding site" evidence="6">
    <location>
        <position position="158"/>
    </location>
    <ligand>
        <name>Zn(2+)</name>
        <dbReference type="ChEBI" id="CHEBI:29105"/>
        <label>2</label>
        <note>catalytic</note>
    </ligand>
</feature>
<keyword evidence="10" id="KW-1185">Reference proteome</keyword>
<name>A0AAV9WT89_9PEZI</name>
<feature type="binding site" evidence="6">
    <location>
        <position position="150"/>
    </location>
    <ligand>
        <name>Zn(2+)</name>
        <dbReference type="ChEBI" id="CHEBI:29105"/>
        <label>2</label>
        <note>catalytic</note>
    </ligand>
</feature>